<sequence>MSTSFLLHLDCKFSTNKRILITGLASNRSIAYGIAAAMKREGAELAFSYLNDKLKPRVEEFAKEFGSDIVLPLDVASDESISECFAELSKHWDKFDGFVHAIAFAPGDQLDGDYVNAATREGYRIAHDISAYSFVAIAQASRPMLNPNSGLLTLTYLGAERAIPNYNVMCLAKASLEAATRVMAADLGKDGIRVNAISAGPIRTLAASGIKNFKKMLSTFEHTAPLRRTVTIEDVGNSAAFLCSDLASGVTGEVLHVDAGFSITAMSELGAE</sequence>
<dbReference type="EMBL" id="UFRQ01000003">
    <property type="protein sequence ID" value="SUT90357.1"/>
    <property type="molecule type" value="Genomic_DNA"/>
</dbReference>
<reference evidence="14 15" key="1">
    <citation type="submission" date="2018-06" db="EMBL/GenBank/DDBJ databases">
        <authorList>
            <consortium name="Pathogen Informatics"/>
            <person name="Doyle S."/>
        </authorList>
    </citation>
    <scope>NUCLEOTIDE SEQUENCE [LARGE SCALE GENOMIC DNA]</scope>
    <source>
        <strain evidence="14 15">NCTC10801</strain>
    </source>
</reference>
<evidence type="ECO:0000256" key="6">
    <source>
        <dbReference type="ARBA" id="ARBA00023027"/>
    </source>
</evidence>
<feature type="site" description="Involved in acyl-ACP binding" evidence="13">
    <location>
        <position position="215"/>
    </location>
</feature>
<feature type="active site" description="Proton acceptor" evidence="10">
    <location>
        <position position="156"/>
    </location>
</feature>
<evidence type="ECO:0000313" key="15">
    <source>
        <dbReference type="Proteomes" id="UP000254649"/>
    </source>
</evidence>
<dbReference type="GO" id="GO:0004318">
    <property type="term" value="F:enoyl-[acyl-carrier-protein] reductase (NADH) activity"/>
    <property type="evidence" value="ECO:0007669"/>
    <property type="project" value="UniProtKB-EC"/>
</dbReference>
<evidence type="ECO:0000256" key="10">
    <source>
        <dbReference type="PIRSR" id="PIRSR000094-1"/>
    </source>
</evidence>
<dbReference type="AlphaFoldDB" id="A0A380TQF6"/>
<feature type="binding site" evidence="12">
    <location>
        <begin position="74"/>
        <end position="75"/>
    </location>
    <ligand>
        <name>NAD(+)</name>
        <dbReference type="ChEBI" id="CHEBI:57540"/>
    </ligand>
</feature>
<dbReference type="InterPro" id="IPR002347">
    <property type="entry name" value="SDR_fam"/>
</dbReference>
<dbReference type="Proteomes" id="UP000254649">
    <property type="component" value="Unassembled WGS sequence"/>
</dbReference>
<dbReference type="InterPro" id="IPR036291">
    <property type="entry name" value="NAD(P)-bd_dom_sf"/>
</dbReference>
<keyword evidence="8 9" id="KW-0275">Fatty acid biosynthesis</keyword>
<feature type="site" description="Involved in acyl-ACP binding" evidence="13">
    <location>
        <position position="211"/>
    </location>
</feature>
<feature type="binding site" evidence="11">
    <location>
        <position position="105"/>
    </location>
    <ligand>
        <name>substrate</name>
    </ligand>
</feature>
<dbReference type="Gene3D" id="1.10.8.400">
    <property type="entry name" value="Enoyl acyl carrier protein reductase"/>
    <property type="match status" value="1"/>
</dbReference>
<dbReference type="FunFam" id="3.40.50.720:FF:000054">
    <property type="entry name" value="Enoyl-[acyl-carrier-protein] reductase [NADH]"/>
    <property type="match status" value="1"/>
</dbReference>
<keyword evidence="5 9" id="KW-0560">Oxidoreductase</keyword>
<comment type="similarity">
    <text evidence="2 9">Belongs to the short-chain dehydrogenases/reductases (SDR) family. FabI subfamily.</text>
</comment>
<keyword evidence="15" id="KW-1185">Reference proteome</keyword>
<dbReference type="PANTHER" id="PTHR43159:SF2">
    <property type="entry name" value="ENOYL-[ACYL-CARRIER-PROTEIN] REDUCTASE [NADH], CHLOROPLASTIC"/>
    <property type="match status" value="1"/>
</dbReference>
<dbReference type="Gene3D" id="3.40.50.720">
    <property type="entry name" value="NAD(P)-binding Rossmann-like Domain"/>
    <property type="match status" value="1"/>
</dbReference>
<protein>
    <recommendedName>
        <fullName evidence="9">Enoyl-[acyl-carrier-protein] reductase [NADH]</fullName>
        <ecNumber evidence="9">1.3.1.9</ecNumber>
    </recommendedName>
</protein>
<accession>A0A380TQF6</accession>
<evidence type="ECO:0000256" key="7">
    <source>
        <dbReference type="ARBA" id="ARBA00023098"/>
    </source>
</evidence>
<dbReference type="PANTHER" id="PTHR43159">
    <property type="entry name" value="ENOYL-[ACYL-CARRIER-PROTEIN] REDUCTASE"/>
    <property type="match status" value="1"/>
</dbReference>
<evidence type="ECO:0000256" key="1">
    <source>
        <dbReference type="ARBA" id="ARBA00005194"/>
    </source>
</evidence>
<dbReference type="PIRSF" id="PIRSF000094">
    <property type="entry name" value="Enoyl-ACP_rdct"/>
    <property type="match status" value="1"/>
</dbReference>
<keyword evidence="7" id="KW-0443">Lipid metabolism</keyword>
<evidence type="ECO:0000256" key="4">
    <source>
        <dbReference type="ARBA" id="ARBA00022832"/>
    </source>
</evidence>
<dbReference type="PRINTS" id="PR00081">
    <property type="entry name" value="GDHRDH"/>
</dbReference>
<dbReference type="EC" id="1.3.1.9" evidence="9"/>
<keyword evidence="3 9" id="KW-0444">Lipid biosynthesis</keyword>
<evidence type="ECO:0000256" key="8">
    <source>
        <dbReference type="ARBA" id="ARBA00023160"/>
    </source>
</evidence>
<dbReference type="CDD" id="cd05372">
    <property type="entry name" value="ENR_SDR"/>
    <property type="match status" value="1"/>
</dbReference>
<comment type="catalytic activity">
    <reaction evidence="9">
        <text>a 2,3-saturated acyl-[ACP] + NAD(+) = a (2E)-enoyl-[ACP] + NADH + H(+)</text>
        <dbReference type="Rhea" id="RHEA:10240"/>
        <dbReference type="Rhea" id="RHEA-COMP:9925"/>
        <dbReference type="Rhea" id="RHEA-COMP:9926"/>
        <dbReference type="ChEBI" id="CHEBI:15378"/>
        <dbReference type="ChEBI" id="CHEBI:57540"/>
        <dbReference type="ChEBI" id="CHEBI:57945"/>
        <dbReference type="ChEBI" id="CHEBI:78784"/>
        <dbReference type="ChEBI" id="CHEBI:78785"/>
        <dbReference type="EC" id="1.3.1.9"/>
    </reaction>
</comment>
<keyword evidence="4" id="KW-0276">Fatty acid metabolism</keyword>
<evidence type="ECO:0000313" key="14">
    <source>
        <dbReference type="EMBL" id="SUT90357.1"/>
    </source>
</evidence>
<gene>
    <name evidence="14" type="primary">fabI_1</name>
    <name evidence="14" type="ORF">NCTC10801_01203</name>
</gene>
<feature type="binding site" evidence="12">
    <location>
        <begin position="29"/>
        <end position="30"/>
    </location>
    <ligand>
        <name>NAD(+)</name>
        <dbReference type="ChEBI" id="CHEBI:57540"/>
    </ligand>
</feature>
<name>A0A380TQF6_9PAST</name>
<dbReference type="OrthoDB" id="9803628at2"/>
<proteinExistence type="inferred from homology"/>
<evidence type="ECO:0000256" key="13">
    <source>
        <dbReference type="PIRSR" id="PIRSR000094-4"/>
    </source>
</evidence>
<evidence type="ECO:0000256" key="5">
    <source>
        <dbReference type="ARBA" id="ARBA00023002"/>
    </source>
</evidence>
<feature type="active site" description="Proton acceptor" evidence="10">
    <location>
        <position position="166"/>
    </location>
</feature>
<dbReference type="UniPathway" id="UPA00094"/>
<feature type="binding site" evidence="12">
    <location>
        <begin position="202"/>
        <end position="206"/>
    </location>
    <ligand>
        <name>NAD(+)</name>
        <dbReference type="ChEBI" id="CHEBI:57540"/>
    </ligand>
</feature>
<organism evidence="14 15">
    <name type="scientific">[Actinobacillus] rossii</name>
    <dbReference type="NCBI Taxonomy" id="123820"/>
    <lineage>
        <taxon>Bacteria</taxon>
        <taxon>Pseudomonadati</taxon>
        <taxon>Pseudomonadota</taxon>
        <taxon>Gammaproteobacteria</taxon>
        <taxon>Pasteurellales</taxon>
        <taxon>Pasteurellaceae</taxon>
    </lineage>
</organism>
<dbReference type="SUPFAM" id="SSF51735">
    <property type="entry name" value="NAD(P)-binding Rossmann-fold domains"/>
    <property type="match status" value="1"/>
</dbReference>
<dbReference type="InterPro" id="IPR014358">
    <property type="entry name" value="Enoyl-ACP_Rdtase_NADH"/>
</dbReference>
<feature type="site" description="Involved in acyl-ACP binding" evidence="13">
    <location>
        <position position="214"/>
    </location>
</feature>
<dbReference type="Pfam" id="PF13561">
    <property type="entry name" value="adh_short_C2"/>
    <property type="match status" value="1"/>
</dbReference>
<evidence type="ECO:0000256" key="12">
    <source>
        <dbReference type="PIRSR" id="PIRSR000094-3"/>
    </source>
</evidence>
<feature type="binding site" evidence="12">
    <location>
        <position position="102"/>
    </location>
    <ligand>
        <name>NAD(+)</name>
        <dbReference type="ChEBI" id="CHEBI:57540"/>
    </ligand>
</feature>
<evidence type="ECO:0000256" key="9">
    <source>
        <dbReference type="PIRNR" id="PIRNR000094"/>
    </source>
</evidence>
<dbReference type="GO" id="GO:0006633">
    <property type="term" value="P:fatty acid biosynthetic process"/>
    <property type="evidence" value="ECO:0007669"/>
    <property type="project" value="UniProtKB-UniPathway"/>
</dbReference>
<feature type="binding site" evidence="12">
    <location>
        <position position="23"/>
    </location>
    <ligand>
        <name>NAD(+)</name>
        <dbReference type="ChEBI" id="CHEBI:57540"/>
    </ligand>
</feature>
<feature type="binding site" evidence="12">
    <location>
        <position position="173"/>
    </location>
    <ligand>
        <name>NAD(+)</name>
        <dbReference type="ChEBI" id="CHEBI:57540"/>
    </ligand>
</feature>
<evidence type="ECO:0000256" key="2">
    <source>
        <dbReference type="ARBA" id="ARBA00009233"/>
    </source>
</evidence>
<dbReference type="FunFam" id="1.10.8.400:FF:000001">
    <property type="entry name" value="Enoyl-[acyl-carrier-protein] reductase [NADH]"/>
    <property type="match status" value="1"/>
</dbReference>
<comment type="pathway">
    <text evidence="1">Lipid metabolism; fatty acid biosynthesis.</text>
</comment>
<keyword evidence="6 9" id="KW-0520">NAD</keyword>
<evidence type="ECO:0000256" key="11">
    <source>
        <dbReference type="PIRSR" id="PIRSR000094-2"/>
    </source>
</evidence>
<evidence type="ECO:0000256" key="3">
    <source>
        <dbReference type="ARBA" id="ARBA00022516"/>
    </source>
</evidence>